<protein>
    <submittedName>
        <fullName evidence="1">Uncharacterized protein</fullName>
    </submittedName>
</protein>
<accession>A0A0M9GGJ7</accession>
<sequence length="70" mass="8027">MTPPRFFLTYPASPRHFALLDQNGICLAFKSCRTRPQNGNWVDVEEVCLAWLHRPLPASAPKHTGNREEH</sequence>
<comment type="caution">
    <text evidence="1">The sequence shown here is derived from an EMBL/GenBank/DDBJ whole genome shotgun (WGS) entry which is preliminary data.</text>
</comment>
<organism evidence="1 2">
    <name type="scientific">Pseudomonas asplenii</name>
    <dbReference type="NCBI Taxonomy" id="53407"/>
    <lineage>
        <taxon>Bacteria</taxon>
        <taxon>Pseudomonadati</taxon>
        <taxon>Pseudomonadota</taxon>
        <taxon>Gammaproteobacteria</taxon>
        <taxon>Pseudomonadales</taxon>
        <taxon>Pseudomonadaceae</taxon>
        <taxon>Pseudomonas</taxon>
    </lineage>
</organism>
<gene>
    <name evidence="1" type="ORF">PF66_02722</name>
</gene>
<dbReference type="PATRIC" id="fig|50340.43.peg.6111"/>
<proteinExistence type="predicted"/>
<dbReference type="EMBL" id="JSYZ01000009">
    <property type="protein sequence ID" value="KPA90661.1"/>
    <property type="molecule type" value="Genomic_DNA"/>
</dbReference>
<reference evidence="1 2" key="1">
    <citation type="journal article" date="2015" name="PLoS ONE">
        <title>Rice-Infecting Pseudomonas Genomes Are Highly Accessorized and Harbor Multiple Putative Virulence Mechanisms to Cause Sheath Brown Rot.</title>
        <authorList>
            <person name="Quibod I.L."/>
            <person name="Grande G."/>
            <person name="Oreiro E.G."/>
            <person name="Borja F.N."/>
            <person name="Dossa G.S."/>
            <person name="Mauleon R."/>
            <person name="Cruz C.V."/>
            <person name="Oliva R."/>
        </authorList>
    </citation>
    <scope>NUCLEOTIDE SEQUENCE [LARGE SCALE GENOMIC DNA]</scope>
    <source>
        <strain evidence="1 2">IRRI 6609</strain>
    </source>
</reference>
<keyword evidence="2" id="KW-1185">Reference proteome</keyword>
<evidence type="ECO:0000313" key="2">
    <source>
        <dbReference type="Proteomes" id="UP000037931"/>
    </source>
</evidence>
<name>A0A0M9GGJ7_9PSED</name>
<dbReference type="AlphaFoldDB" id="A0A0M9GGJ7"/>
<dbReference type="Proteomes" id="UP000037931">
    <property type="component" value="Unassembled WGS sequence"/>
</dbReference>
<evidence type="ECO:0000313" key="1">
    <source>
        <dbReference type="EMBL" id="KPA90661.1"/>
    </source>
</evidence>